<dbReference type="PANTHER" id="PTHR30126:SF39">
    <property type="entry name" value="HTH-TYPE TRANSCRIPTIONAL REGULATOR CYSL"/>
    <property type="match status" value="1"/>
</dbReference>
<name>K0YM61_9ACTN</name>
<dbReference type="InterPro" id="IPR000847">
    <property type="entry name" value="LysR_HTH_N"/>
</dbReference>
<dbReference type="FunCoup" id="K0YM61">
    <property type="interactions" value="15"/>
</dbReference>
<comment type="caution">
    <text evidence="6">The sequence shown here is derived from an EMBL/GenBank/DDBJ whole genome shotgun (WGS) entry which is preliminary data.</text>
</comment>
<evidence type="ECO:0000256" key="2">
    <source>
        <dbReference type="ARBA" id="ARBA00023015"/>
    </source>
</evidence>
<dbReference type="Proteomes" id="UP000006069">
    <property type="component" value="Unassembled WGS sequence"/>
</dbReference>
<dbReference type="Gene3D" id="1.10.10.10">
    <property type="entry name" value="Winged helix-like DNA-binding domain superfamily/Winged helix DNA-binding domain"/>
    <property type="match status" value="1"/>
</dbReference>
<evidence type="ECO:0000259" key="5">
    <source>
        <dbReference type="PROSITE" id="PS50931"/>
    </source>
</evidence>
<dbReference type="OrthoDB" id="3183195at2"/>
<dbReference type="Gene3D" id="3.40.190.10">
    <property type="entry name" value="Periplasmic binding protein-like II"/>
    <property type="match status" value="2"/>
</dbReference>
<dbReference type="PROSITE" id="PS50931">
    <property type="entry name" value="HTH_LYSR"/>
    <property type="match status" value="1"/>
</dbReference>
<reference evidence="6 7" key="1">
    <citation type="submission" date="2012-08" db="EMBL/GenBank/DDBJ databases">
        <title>The Genome Sequence of Slackia piriformis YIT 12062.</title>
        <authorList>
            <consortium name="The Broad Institute Genome Sequencing Platform"/>
            <person name="Earl A."/>
            <person name="Ward D."/>
            <person name="Feldgarden M."/>
            <person name="Gevers D."/>
            <person name="Morotomi M."/>
            <person name="Walker B."/>
            <person name="Young S.K."/>
            <person name="Zeng Q."/>
            <person name="Gargeya S."/>
            <person name="Fitzgerald M."/>
            <person name="Haas B."/>
            <person name="Abouelleil A."/>
            <person name="Alvarado L."/>
            <person name="Arachchi H.M."/>
            <person name="Berlin A.M."/>
            <person name="Chapman S.B."/>
            <person name="Goldberg J."/>
            <person name="Griggs A."/>
            <person name="Gujja S."/>
            <person name="Hansen M."/>
            <person name="Howarth C."/>
            <person name="Imamovic A."/>
            <person name="Larimer J."/>
            <person name="McCowen C."/>
            <person name="Montmayeur A."/>
            <person name="Murphy C."/>
            <person name="Neiman D."/>
            <person name="Pearson M."/>
            <person name="Priest M."/>
            <person name="Roberts A."/>
            <person name="Saif S."/>
            <person name="Shea T."/>
            <person name="Sisk P."/>
            <person name="Sykes S."/>
            <person name="Wortman J."/>
            <person name="Nusbaum C."/>
            <person name="Birren B."/>
        </authorList>
    </citation>
    <scope>NUCLEOTIDE SEQUENCE [LARGE SCALE GENOMIC DNA]</scope>
    <source>
        <strain evidence="6 7">YIT 12062</strain>
    </source>
</reference>
<organism evidence="6 7">
    <name type="scientific">Slackia piriformis YIT 12062</name>
    <dbReference type="NCBI Taxonomy" id="742818"/>
    <lineage>
        <taxon>Bacteria</taxon>
        <taxon>Bacillati</taxon>
        <taxon>Actinomycetota</taxon>
        <taxon>Coriobacteriia</taxon>
        <taxon>Eggerthellales</taxon>
        <taxon>Eggerthellaceae</taxon>
        <taxon>Slackia</taxon>
    </lineage>
</organism>
<dbReference type="PANTHER" id="PTHR30126">
    <property type="entry name" value="HTH-TYPE TRANSCRIPTIONAL REGULATOR"/>
    <property type="match status" value="1"/>
</dbReference>
<dbReference type="GO" id="GO:0000976">
    <property type="term" value="F:transcription cis-regulatory region binding"/>
    <property type="evidence" value="ECO:0007669"/>
    <property type="project" value="TreeGrafter"/>
</dbReference>
<dbReference type="InterPro" id="IPR036388">
    <property type="entry name" value="WH-like_DNA-bd_sf"/>
</dbReference>
<dbReference type="PRINTS" id="PR00039">
    <property type="entry name" value="HTHLYSR"/>
</dbReference>
<dbReference type="PATRIC" id="fig|742818.3.peg.330"/>
<dbReference type="eggNOG" id="COG0583">
    <property type="taxonomic scope" value="Bacteria"/>
</dbReference>
<sequence>MLDFRVKTFLSVCRLLNYTHAARELNLTQSAVSQHMAALERHYGAKLVSFEGKSMSLTEEGMELQRVFQSLAHDELLLERRIRAISSQSALRLNVGATLTAGEYLVAPPLARYMAAHPEMKASIVSRSTAELLDLMAKGEIDCAFVEGFFEKSELSWDVLCVQELVCVCSPNSSLASRTCSMEEVLSAPLIVRERESGSRAVLEHALHQRNYGIDSFAEVMEASSINMIKSFVEEGLGISFVYDAAVRSDIRKGRLGEVFIRGVSIQHDISFIRPKGSRFEETFHALFEGVKEEFDRLA</sequence>
<evidence type="ECO:0000256" key="1">
    <source>
        <dbReference type="ARBA" id="ARBA00009437"/>
    </source>
</evidence>
<proteinExistence type="inferred from homology"/>
<feature type="domain" description="HTH lysR-type" evidence="5">
    <location>
        <begin position="1"/>
        <end position="58"/>
    </location>
</feature>
<dbReference type="SUPFAM" id="SSF53850">
    <property type="entry name" value="Periplasmic binding protein-like II"/>
    <property type="match status" value="1"/>
</dbReference>
<evidence type="ECO:0000313" key="6">
    <source>
        <dbReference type="EMBL" id="EJZ84692.1"/>
    </source>
</evidence>
<dbReference type="InterPro" id="IPR005119">
    <property type="entry name" value="LysR_subst-bd"/>
</dbReference>
<keyword evidence="7" id="KW-1185">Reference proteome</keyword>
<dbReference type="HOGENOM" id="CLU_039613_6_1_11"/>
<evidence type="ECO:0000313" key="7">
    <source>
        <dbReference type="Proteomes" id="UP000006069"/>
    </source>
</evidence>
<dbReference type="SUPFAM" id="SSF46785">
    <property type="entry name" value="Winged helix' DNA-binding domain"/>
    <property type="match status" value="1"/>
</dbReference>
<comment type="similarity">
    <text evidence="1">Belongs to the LysR transcriptional regulatory family.</text>
</comment>
<dbReference type="Pfam" id="PF00126">
    <property type="entry name" value="HTH_1"/>
    <property type="match status" value="1"/>
</dbReference>
<dbReference type="Pfam" id="PF03466">
    <property type="entry name" value="LysR_substrate"/>
    <property type="match status" value="1"/>
</dbReference>
<keyword evidence="4" id="KW-0804">Transcription</keyword>
<dbReference type="InterPro" id="IPR036390">
    <property type="entry name" value="WH_DNA-bd_sf"/>
</dbReference>
<dbReference type="InParanoid" id="K0YM61"/>
<dbReference type="AlphaFoldDB" id="K0YM61"/>
<accession>K0YM61</accession>
<gene>
    <name evidence="6" type="ORF">HMPREF9451_00296</name>
</gene>
<evidence type="ECO:0000256" key="3">
    <source>
        <dbReference type="ARBA" id="ARBA00023125"/>
    </source>
</evidence>
<dbReference type="RefSeq" id="WP_009138532.1">
    <property type="nucleotide sequence ID" value="NZ_JH815198.1"/>
</dbReference>
<dbReference type="EMBL" id="ADMD01000001">
    <property type="protein sequence ID" value="EJZ84692.1"/>
    <property type="molecule type" value="Genomic_DNA"/>
</dbReference>
<keyword evidence="2" id="KW-0805">Transcription regulation</keyword>
<evidence type="ECO:0000256" key="4">
    <source>
        <dbReference type="ARBA" id="ARBA00023163"/>
    </source>
</evidence>
<protein>
    <recommendedName>
        <fullName evidence="5">HTH lysR-type domain-containing protein</fullName>
    </recommendedName>
</protein>
<dbReference type="GO" id="GO:0003700">
    <property type="term" value="F:DNA-binding transcription factor activity"/>
    <property type="evidence" value="ECO:0007669"/>
    <property type="project" value="InterPro"/>
</dbReference>
<keyword evidence="3" id="KW-0238">DNA-binding</keyword>